<comment type="catalytic activity">
    <reaction evidence="12">
        <text>D-ribose + ATP = D-ribose 5-phosphate + ADP + H(+)</text>
        <dbReference type="Rhea" id="RHEA:13697"/>
        <dbReference type="ChEBI" id="CHEBI:15378"/>
        <dbReference type="ChEBI" id="CHEBI:30616"/>
        <dbReference type="ChEBI" id="CHEBI:47013"/>
        <dbReference type="ChEBI" id="CHEBI:78346"/>
        <dbReference type="ChEBI" id="CHEBI:456216"/>
        <dbReference type="EC" id="2.7.1.15"/>
    </reaction>
</comment>
<keyword evidence="7 12" id="KW-0418">Kinase</keyword>
<evidence type="ECO:0000256" key="11">
    <source>
        <dbReference type="ARBA" id="ARBA00023277"/>
    </source>
</evidence>
<dbReference type="InterPro" id="IPR029056">
    <property type="entry name" value="Ribokinase-like"/>
</dbReference>
<feature type="binding site" evidence="12">
    <location>
        <position position="276"/>
    </location>
    <ligand>
        <name>K(+)</name>
        <dbReference type="ChEBI" id="CHEBI:29103"/>
    </ligand>
</feature>
<evidence type="ECO:0000256" key="2">
    <source>
        <dbReference type="ARBA" id="ARBA00012035"/>
    </source>
</evidence>
<evidence type="ECO:0000256" key="9">
    <source>
        <dbReference type="ARBA" id="ARBA00022842"/>
    </source>
</evidence>
<dbReference type="NCBIfam" id="TIGR02152">
    <property type="entry name" value="D_ribokin_bact"/>
    <property type="match status" value="1"/>
</dbReference>
<accession>A0ABW5WYQ1</accession>
<organism evidence="14 15">
    <name type="scientific">Corticicoccus populi</name>
    <dbReference type="NCBI Taxonomy" id="1812821"/>
    <lineage>
        <taxon>Bacteria</taxon>
        <taxon>Bacillati</taxon>
        <taxon>Bacillota</taxon>
        <taxon>Bacilli</taxon>
        <taxon>Bacillales</taxon>
        <taxon>Staphylococcaceae</taxon>
        <taxon>Corticicoccus</taxon>
    </lineage>
</organism>
<feature type="binding site" evidence="12">
    <location>
        <position position="185"/>
    </location>
    <ligand>
        <name>ATP</name>
        <dbReference type="ChEBI" id="CHEBI:30616"/>
    </ligand>
</feature>
<evidence type="ECO:0000256" key="12">
    <source>
        <dbReference type="HAMAP-Rule" id="MF_01987"/>
    </source>
</evidence>
<feature type="active site" description="Proton acceptor" evidence="12">
    <location>
        <position position="243"/>
    </location>
</feature>
<feature type="domain" description="Carbohydrate kinase PfkB" evidence="13">
    <location>
        <begin position="5"/>
        <end position="285"/>
    </location>
</feature>
<evidence type="ECO:0000259" key="13">
    <source>
        <dbReference type="Pfam" id="PF00294"/>
    </source>
</evidence>
<dbReference type="CDD" id="cd01174">
    <property type="entry name" value="ribokinase"/>
    <property type="match status" value="1"/>
</dbReference>
<evidence type="ECO:0000256" key="8">
    <source>
        <dbReference type="ARBA" id="ARBA00022840"/>
    </source>
</evidence>
<evidence type="ECO:0000313" key="14">
    <source>
        <dbReference type="EMBL" id="MFD2831540.1"/>
    </source>
</evidence>
<keyword evidence="5 12" id="KW-0479">Metal-binding</keyword>
<evidence type="ECO:0000256" key="4">
    <source>
        <dbReference type="ARBA" id="ARBA00022679"/>
    </source>
</evidence>
<evidence type="ECO:0000256" key="10">
    <source>
        <dbReference type="ARBA" id="ARBA00022958"/>
    </source>
</evidence>
<evidence type="ECO:0000256" key="6">
    <source>
        <dbReference type="ARBA" id="ARBA00022741"/>
    </source>
</evidence>
<feature type="binding site" evidence="12">
    <location>
        <position position="239"/>
    </location>
    <ligand>
        <name>K(+)</name>
        <dbReference type="ChEBI" id="CHEBI:29103"/>
    </ligand>
</feature>
<dbReference type="PANTHER" id="PTHR10584">
    <property type="entry name" value="SUGAR KINASE"/>
    <property type="match status" value="1"/>
</dbReference>
<comment type="similarity">
    <text evidence="12">Belongs to the carbohydrate kinase PfkB family. Ribokinase subfamily.</text>
</comment>
<dbReference type="GO" id="GO:0004747">
    <property type="term" value="F:ribokinase activity"/>
    <property type="evidence" value="ECO:0007669"/>
    <property type="project" value="UniProtKB-EC"/>
</dbReference>
<dbReference type="Pfam" id="PF00294">
    <property type="entry name" value="PfkB"/>
    <property type="match status" value="1"/>
</dbReference>
<dbReference type="Gene3D" id="3.40.1190.20">
    <property type="match status" value="1"/>
</dbReference>
<dbReference type="PANTHER" id="PTHR10584:SF166">
    <property type="entry name" value="RIBOKINASE"/>
    <property type="match status" value="1"/>
</dbReference>
<feature type="binding site" evidence="12">
    <location>
        <position position="273"/>
    </location>
    <ligand>
        <name>K(+)</name>
        <dbReference type="ChEBI" id="CHEBI:29103"/>
    </ligand>
</feature>
<dbReference type="Proteomes" id="UP001597519">
    <property type="component" value="Unassembled WGS sequence"/>
</dbReference>
<keyword evidence="6 12" id="KW-0547">Nucleotide-binding</keyword>
<comment type="similarity">
    <text evidence="1">Belongs to the carbohydrate kinase pfkB family.</text>
</comment>
<keyword evidence="9 12" id="KW-0460">Magnesium</keyword>
<evidence type="ECO:0000256" key="3">
    <source>
        <dbReference type="ARBA" id="ARBA00016943"/>
    </source>
</evidence>
<comment type="caution">
    <text evidence="12">Lacks conserved residue(s) required for the propagation of feature annotation.</text>
</comment>
<proteinExistence type="inferred from homology"/>
<evidence type="ECO:0000313" key="15">
    <source>
        <dbReference type="Proteomes" id="UP001597519"/>
    </source>
</evidence>
<dbReference type="SUPFAM" id="SSF53613">
    <property type="entry name" value="Ribokinase-like"/>
    <property type="match status" value="1"/>
</dbReference>
<evidence type="ECO:0000256" key="5">
    <source>
        <dbReference type="ARBA" id="ARBA00022723"/>
    </source>
</evidence>
<dbReference type="PRINTS" id="PR00990">
    <property type="entry name" value="RIBOKINASE"/>
</dbReference>
<keyword evidence="8 12" id="KW-0067">ATP-binding</keyword>
<dbReference type="InterPro" id="IPR011611">
    <property type="entry name" value="PfkB_dom"/>
</dbReference>
<feature type="binding site" evidence="12">
    <location>
        <begin position="211"/>
        <end position="216"/>
    </location>
    <ligand>
        <name>ATP</name>
        <dbReference type="ChEBI" id="CHEBI:30616"/>
    </ligand>
</feature>
<feature type="binding site" evidence="12">
    <location>
        <position position="267"/>
    </location>
    <ligand>
        <name>ATP</name>
        <dbReference type="ChEBI" id="CHEBI:30616"/>
    </ligand>
</feature>
<feature type="binding site" evidence="12">
    <location>
        <begin position="13"/>
        <end position="15"/>
    </location>
    <ligand>
        <name>substrate</name>
    </ligand>
</feature>
<feature type="binding site" evidence="12">
    <location>
        <position position="141"/>
    </location>
    <ligand>
        <name>substrate</name>
    </ligand>
</feature>
<dbReference type="InterPro" id="IPR011877">
    <property type="entry name" value="Ribokinase"/>
</dbReference>
<comment type="function">
    <text evidence="12">Catalyzes the phosphorylation of ribose at O-5 in a reaction requiring ATP and magnesium. The resulting D-ribose-5-phosphate can then be used either for sythesis of nucleotides, histidine, and tryptophan, or as a component of the pentose phosphate pathway.</text>
</comment>
<keyword evidence="10 12" id="KW-0630">Potassium</keyword>
<protein>
    <recommendedName>
        <fullName evidence="3 12">Ribokinase</fullName>
        <shortName evidence="12">RK</shortName>
        <ecNumber evidence="2 12">2.7.1.15</ecNumber>
    </recommendedName>
</protein>
<comment type="cofactor">
    <cofactor evidence="12">
        <name>Mg(2+)</name>
        <dbReference type="ChEBI" id="CHEBI:18420"/>
    </cofactor>
    <text evidence="12">Requires a divalent cation, most likely magnesium in vivo, as an electrophilic catalyst to aid phosphoryl group transfer. It is the chelate of the metal and the nucleotide that is the actual substrate.</text>
</comment>
<feature type="binding site" evidence="12">
    <location>
        <begin position="242"/>
        <end position="243"/>
    </location>
    <ligand>
        <name>ATP</name>
        <dbReference type="ChEBI" id="CHEBI:30616"/>
    </ligand>
</feature>
<dbReference type="InterPro" id="IPR002173">
    <property type="entry name" value="Carboh/pur_kinase_PfkB_CS"/>
</dbReference>
<comment type="subunit">
    <text evidence="12">Homodimer.</text>
</comment>
<dbReference type="HAMAP" id="MF_01987">
    <property type="entry name" value="Ribokinase"/>
    <property type="match status" value="1"/>
</dbReference>
<comment type="subcellular location">
    <subcellularLocation>
        <location evidence="12">Cytoplasm</location>
    </subcellularLocation>
</comment>
<evidence type="ECO:0000256" key="1">
    <source>
        <dbReference type="ARBA" id="ARBA00005380"/>
    </source>
</evidence>
<evidence type="ECO:0000256" key="7">
    <source>
        <dbReference type="ARBA" id="ARBA00022777"/>
    </source>
</evidence>
<keyword evidence="11 12" id="KW-0119">Carbohydrate metabolism</keyword>
<comment type="caution">
    <text evidence="14">The sequence shown here is derived from an EMBL/GenBank/DDBJ whole genome shotgun (WGS) entry which is preliminary data.</text>
</comment>
<feature type="binding site" evidence="12">
    <location>
        <position position="243"/>
    </location>
    <ligand>
        <name>substrate</name>
    </ligand>
</feature>
<name>A0ABW5WYQ1_9STAP</name>
<dbReference type="InterPro" id="IPR002139">
    <property type="entry name" value="Ribo/fructo_kinase"/>
</dbReference>
<comment type="pathway">
    <text evidence="12">Carbohydrate metabolism; D-ribose degradation; D-ribose 5-phosphate from beta-D-ribopyranose: step 2/2.</text>
</comment>
<dbReference type="EMBL" id="JBHUOQ010000005">
    <property type="protein sequence ID" value="MFD2831540.1"/>
    <property type="molecule type" value="Genomic_DNA"/>
</dbReference>
<sequence length="294" mass="31988">MVRVSIVVIGSLSTDFIVQASRMPEKGETILGTDFKTAFGGKGANQAVAAARLGSEVSFIGAVGGDSFGDKLKNNLRDNDIFCENMETFADSNSGTAHITIYDNDNSIIVVPGTNGMVTPTMINNKTDVILNADYVVIQNEIPLDTTKYIIDFCFENQVKLIYNPAPFVEIEIEYLEKCYMITPNEIESRELFKEDIETVIRKYPNKLIVTLGEKGAVYFDGEKEVRVPAVLTNPVDTTGAGDTFNGALAAFLNKGYSLRTAVEAGNKASSIAIKKIGAQTGIPTLEEWEKADV</sequence>
<comment type="activity regulation">
    <text evidence="12">Activated by a monovalent cation that binds near, but not in, the active site. The most likely occupant of the site in vivo is potassium. Ion binding induces a conformational change that may alter substrate affinity.</text>
</comment>
<keyword evidence="12" id="KW-0963">Cytoplasm</keyword>
<keyword evidence="15" id="KW-1185">Reference proteome</keyword>
<feature type="binding site" evidence="12">
    <location>
        <begin position="41"/>
        <end position="45"/>
    </location>
    <ligand>
        <name>substrate</name>
    </ligand>
</feature>
<keyword evidence="4 12" id="KW-0808">Transferase</keyword>
<feature type="binding site" evidence="12">
    <location>
        <position position="237"/>
    </location>
    <ligand>
        <name>K(+)</name>
        <dbReference type="ChEBI" id="CHEBI:29103"/>
    </ligand>
</feature>
<dbReference type="RefSeq" id="WP_377775863.1">
    <property type="nucleotide sequence ID" value="NZ_JBHUOQ010000005.1"/>
</dbReference>
<gene>
    <name evidence="12 14" type="primary">rbsK</name>
    <name evidence="14" type="ORF">ACFSX4_13770</name>
</gene>
<feature type="binding site" evidence="12">
    <location>
        <position position="278"/>
    </location>
    <ligand>
        <name>K(+)</name>
        <dbReference type="ChEBI" id="CHEBI:29103"/>
    </ligand>
</feature>
<dbReference type="PROSITE" id="PS00584">
    <property type="entry name" value="PFKB_KINASES_2"/>
    <property type="match status" value="1"/>
</dbReference>
<reference evidence="15" key="1">
    <citation type="journal article" date="2019" name="Int. J. Syst. Evol. Microbiol.">
        <title>The Global Catalogue of Microorganisms (GCM) 10K type strain sequencing project: providing services to taxonomists for standard genome sequencing and annotation.</title>
        <authorList>
            <consortium name="The Broad Institute Genomics Platform"/>
            <consortium name="The Broad Institute Genome Sequencing Center for Infectious Disease"/>
            <person name="Wu L."/>
            <person name="Ma J."/>
        </authorList>
    </citation>
    <scope>NUCLEOTIDE SEQUENCE [LARGE SCALE GENOMIC DNA]</scope>
    <source>
        <strain evidence="15">KCTC 33575</strain>
    </source>
</reference>
<dbReference type="EC" id="2.7.1.15" evidence="2 12"/>